<reference evidence="12" key="2">
    <citation type="submission" date="2021-08" db="EMBL/GenBank/DDBJ databases">
        <authorList>
            <person name="Tani A."/>
            <person name="Ola A."/>
            <person name="Ogura Y."/>
            <person name="Katsura K."/>
            <person name="Hayashi T."/>
        </authorList>
    </citation>
    <scope>NUCLEOTIDE SEQUENCE</scope>
    <source>
        <strain evidence="12">DSM 14458</strain>
    </source>
</reference>
<feature type="compositionally biased region" description="Low complexity" evidence="7">
    <location>
        <begin position="65"/>
        <end position="82"/>
    </location>
</feature>
<dbReference type="Pfam" id="PF25967">
    <property type="entry name" value="RND-MFP_C"/>
    <property type="match status" value="1"/>
</dbReference>
<feature type="compositionally biased region" description="Low complexity" evidence="7">
    <location>
        <begin position="421"/>
        <end position="431"/>
    </location>
</feature>
<evidence type="ECO:0000313" key="12">
    <source>
        <dbReference type="EMBL" id="GJE78514.1"/>
    </source>
</evidence>
<comment type="caution">
    <text evidence="12">The sequence shown here is derived from an EMBL/GenBank/DDBJ whole genome shotgun (WGS) entry which is preliminary data.</text>
</comment>
<dbReference type="Pfam" id="PF25917">
    <property type="entry name" value="BSH_RND"/>
    <property type="match status" value="1"/>
</dbReference>
<dbReference type="InterPro" id="IPR058627">
    <property type="entry name" value="MdtA-like_C"/>
</dbReference>
<dbReference type="PANTHER" id="PTHR30469:SF12">
    <property type="entry name" value="MULTIDRUG RESISTANCE PROTEIN MDTA"/>
    <property type="match status" value="1"/>
</dbReference>
<dbReference type="Proteomes" id="UP001055093">
    <property type="component" value="Unassembled WGS sequence"/>
</dbReference>
<evidence type="ECO:0000313" key="13">
    <source>
        <dbReference type="Proteomes" id="UP001055093"/>
    </source>
</evidence>
<keyword evidence="5" id="KW-0997">Cell inner membrane</keyword>
<evidence type="ECO:0000259" key="8">
    <source>
        <dbReference type="Pfam" id="PF25876"/>
    </source>
</evidence>
<evidence type="ECO:0000256" key="2">
    <source>
        <dbReference type="ARBA" id="ARBA00009477"/>
    </source>
</evidence>
<keyword evidence="6" id="KW-0472">Membrane</keyword>
<dbReference type="Gene3D" id="1.10.287.470">
    <property type="entry name" value="Helix hairpin bin"/>
    <property type="match status" value="1"/>
</dbReference>
<dbReference type="Gene3D" id="2.40.30.170">
    <property type="match status" value="1"/>
</dbReference>
<dbReference type="RefSeq" id="WP_137829806.1">
    <property type="nucleotide sequence ID" value="NZ_BPRE01000026.1"/>
</dbReference>
<dbReference type="NCBIfam" id="NF008589">
    <property type="entry name" value="PRK11556.1"/>
    <property type="match status" value="1"/>
</dbReference>
<feature type="region of interest" description="Disordered" evidence="7">
    <location>
        <begin position="421"/>
        <end position="473"/>
    </location>
</feature>
<evidence type="ECO:0000256" key="4">
    <source>
        <dbReference type="ARBA" id="ARBA00022475"/>
    </source>
</evidence>
<evidence type="ECO:0000256" key="6">
    <source>
        <dbReference type="ARBA" id="ARBA00023136"/>
    </source>
</evidence>
<feature type="domain" description="Multidrug resistance protein MdtA-like beta-barrel" evidence="10">
    <location>
        <begin position="259"/>
        <end position="342"/>
    </location>
</feature>
<reference evidence="12" key="1">
    <citation type="journal article" date="2021" name="Front. Microbiol.">
        <title>Comprehensive Comparative Genomics and Phenotyping of Methylobacterium Species.</title>
        <authorList>
            <person name="Alessa O."/>
            <person name="Ogura Y."/>
            <person name="Fujitani Y."/>
            <person name="Takami H."/>
            <person name="Hayashi T."/>
            <person name="Sahin N."/>
            <person name="Tani A."/>
        </authorList>
    </citation>
    <scope>NUCLEOTIDE SEQUENCE</scope>
    <source>
        <strain evidence="12">DSM 14458</strain>
    </source>
</reference>
<feature type="compositionally biased region" description="Low complexity" evidence="7">
    <location>
        <begin position="438"/>
        <end position="454"/>
    </location>
</feature>
<dbReference type="InterPro" id="IPR006143">
    <property type="entry name" value="RND_pump_MFP"/>
</dbReference>
<comment type="subcellular location">
    <subcellularLocation>
        <location evidence="1">Cell membrane</location>
    </subcellularLocation>
</comment>
<dbReference type="Gene3D" id="2.40.50.100">
    <property type="match status" value="1"/>
</dbReference>
<evidence type="ECO:0000256" key="7">
    <source>
        <dbReference type="SAM" id="MobiDB-lite"/>
    </source>
</evidence>
<organism evidence="12 13">
    <name type="scientific">Methylorubrum suomiense</name>
    <dbReference type="NCBI Taxonomy" id="144191"/>
    <lineage>
        <taxon>Bacteria</taxon>
        <taxon>Pseudomonadati</taxon>
        <taxon>Pseudomonadota</taxon>
        <taxon>Alphaproteobacteria</taxon>
        <taxon>Hyphomicrobiales</taxon>
        <taxon>Methylobacteriaceae</taxon>
        <taxon>Methylorubrum</taxon>
    </lineage>
</organism>
<dbReference type="SUPFAM" id="SSF111369">
    <property type="entry name" value="HlyD-like secretion proteins"/>
    <property type="match status" value="1"/>
</dbReference>
<proteinExistence type="inferred from homology"/>
<feature type="region of interest" description="Disordered" evidence="7">
    <location>
        <begin position="58"/>
        <end position="84"/>
    </location>
</feature>
<evidence type="ECO:0000259" key="11">
    <source>
        <dbReference type="Pfam" id="PF25967"/>
    </source>
</evidence>
<dbReference type="InterPro" id="IPR058626">
    <property type="entry name" value="MdtA-like_b-barrel"/>
</dbReference>
<feature type="domain" description="Multidrug resistance protein MdtA-like barrel-sandwich hybrid" evidence="9">
    <location>
        <begin position="114"/>
        <end position="256"/>
    </location>
</feature>
<feature type="region of interest" description="Disordered" evidence="7">
    <location>
        <begin position="1"/>
        <end position="31"/>
    </location>
</feature>
<evidence type="ECO:0000256" key="5">
    <source>
        <dbReference type="ARBA" id="ARBA00022519"/>
    </source>
</evidence>
<evidence type="ECO:0000256" key="1">
    <source>
        <dbReference type="ARBA" id="ARBA00004236"/>
    </source>
</evidence>
<dbReference type="Pfam" id="PF25944">
    <property type="entry name" value="Beta-barrel_RND"/>
    <property type="match status" value="1"/>
</dbReference>
<keyword evidence="3" id="KW-0813">Transport</keyword>
<evidence type="ECO:0000256" key="3">
    <source>
        <dbReference type="ARBA" id="ARBA00022448"/>
    </source>
</evidence>
<feature type="domain" description="Multidrug resistance protein MdtA-like alpha-helical hairpin" evidence="8">
    <location>
        <begin position="154"/>
        <end position="223"/>
    </location>
</feature>
<keyword evidence="13" id="KW-1185">Reference proteome</keyword>
<dbReference type="PANTHER" id="PTHR30469">
    <property type="entry name" value="MULTIDRUG RESISTANCE PROTEIN MDTA"/>
    <property type="match status" value="1"/>
</dbReference>
<keyword evidence="4" id="KW-1003">Cell membrane</keyword>
<evidence type="ECO:0000259" key="10">
    <source>
        <dbReference type="Pfam" id="PF25944"/>
    </source>
</evidence>
<dbReference type="EMBL" id="BPRE01000026">
    <property type="protein sequence ID" value="GJE78514.1"/>
    <property type="molecule type" value="Genomic_DNA"/>
</dbReference>
<name>A0ABQ4V3B8_9HYPH</name>
<protein>
    <submittedName>
        <fullName evidence="12">Multidrug resistance protein MdtA</fullName>
    </submittedName>
</protein>
<evidence type="ECO:0000259" key="9">
    <source>
        <dbReference type="Pfam" id="PF25917"/>
    </source>
</evidence>
<dbReference type="Pfam" id="PF25876">
    <property type="entry name" value="HH_MFP_RND"/>
    <property type="match status" value="1"/>
</dbReference>
<dbReference type="Gene3D" id="2.40.420.20">
    <property type="match status" value="1"/>
</dbReference>
<dbReference type="NCBIfam" id="TIGR01730">
    <property type="entry name" value="RND_mfp"/>
    <property type="match status" value="1"/>
</dbReference>
<comment type="similarity">
    <text evidence="2">Belongs to the membrane fusion protein (MFP) (TC 8.A.1) family.</text>
</comment>
<accession>A0ABQ4V3B8</accession>
<gene>
    <name evidence="12" type="primary">mdtA_12</name>
    <name evidence="12" type="ORF">BGCPKDLD_5131</name>
</gene>
<feature type="domain" description="Multidrug resistance protein MdtA-like C-terminal permuted SH3" evidence="11">
    <location>
        <begin position="346"/>
        <end position="407"/>
    </location>
</feature>
<sequence>MNESSPIRTETARQYPEAPAPEIPTRPATPVRRQRRFGRWMLVLLALGGAGAVAHRSYEARKQPAEPSAATAPAATGRPGRPADMKQAVGVAPIVTGDMPVVLQGLGTVTPLATVTVRSQISGYLTKIGYREGQTVKEGDFLAQIDPRPYEALLAQYQGQLARDQALLQNSKLDLQRYQTLNRQDSISKQNVDTQGALVKQNEGTVAADQALVDQQRLNLTYARIVSPVEGRVGLRQVDLGNYVTAGSTNIVVVTQLHPISVVFTLPEDDVARVMRRLRQGAKLTVRAYDRGDQHEIATGKLDTVDNQIDVTTGTVKLRALFDNADDELFPNQFVNARLTVETIENAALVPNAAILRGTPGTYVYLMDGDDKVTVRPIKTGETDGTRTVVLSGLNPGDRVVTDGTDRLREGASVRVVGHAAGPQAGAPASGAPGGTAGSAAPGAPATPAAGTPPNETGATESSGERRGRRRQQ</sequence>
<dbReference type="InterPro" id="IPR058625">
    <property type="entry name" value="MdtA-like_BSH"/>
</dbReference>
<dbReference type="InterPro" id="IPR058624">
    <property type="entry name" value="MdtA-like_HH"/>
</dbReference>